<dbReference type="Proteomes" id="UP000002440">
    <property type="component" value="Chromosome"/>
</dbReference>
<keyword evidence="1" id="KW-1133">Transmembrane helix</keyword>
<evidence type="ECO:0000313" key="2">
    <source>
        <dbReference type="EMBL" id="ABE49034.1"/>
    </source>
</evidence>
<proteinExistence type="predicted"/>
<name>Q1H3A3_METFK</name>
<evidence type="ECO:0000313" key="3">
    <source>
        <dbReference type="Proteomes" id="UP000002440"/>
    </source>
</evidence>
<dbReference type="HOGENOM" id="CLU_933209_0_0_4"/>
<organism evidence="2 3">
    <name type="scientific">Methylobacillus flagellatus (strain ATCC 51484 / DSM 6875 / VKM B-1610 / KT)</name>
    <dbReference type="NCBI Taxonomy" id="265072"/>
    <lineage>
        <taxon>Bacteria</taxon>
        <taxon>Pseudomonadati</taxon>
        <taxon>Pseudomonadota</taxon>
        <taxon>Betaproteobacteria</taxon>
        <taxon>Nitrosomonadales</taxon>
        <taxon>Methylophilaceae</taxon>
        <taxon>Methylobacillus</taxon>
    </lineage>
</organism>
<keyword evidence="3" id="KW-1185">Reference proteome</keyword>
<feature type="transmembrane region" description="Helical" evidence="1">
    <location>
        <begin position="108"/>
        <end position="128"/>
    </location>
</feature>
<dbReference type="STRING" id="265072.Mfla_0766"/>
<dbReference type="AlphaFoldDB" id="Q1H3A3"/>
<feature type="transmembrane region" description="Helical" evidence="1">
    <location>
        <begin position="66"/>
        <end position="96"/>
    </location>
</feature>
<feature type="transmembrane region" description="Helical" evidence="1">
    <location>
        <begin position="166"/>
        <end position="187"/>
    </location>
</feature>
<feature type="transmembrane region" description="Helical" evidence="1">
    <location>
        <begin position="134"/>
        <end position="154"/>
    </location>
</feature>
<gene>
    <name evidence="2" type="ordered locus">Mfla_0766</name>
</gene>
<dbReference type="eggNOG" id="ENOG5032UT2">
    <property type="taxonomic scope" value="Bacteria"/>
</dbReference>
<accession>Q1H3A3</accession>
<reference evidence="2 3" key="1">
    <citation type="submission" date="2006-03" db="EMBL/GenBank/DDBJ databases">
        <title>Complete sequence of Methylobacillus flagellatus KT.</title>
        <authorList>
            <consortium name="US DOE Joint Genome Institute"/>
            <person name="Copeland A."/>
            <person name="Lucas S."/>
            <person name="Lapidus A."/>
            <person name="Barry K."/>
            <person name="Detter J.C."/>
            <person name="Glavina del Rio T."/>
            <person name="Hammon N."/>
            <person name="Israni S."/>
            <person name="Dalin E."/>
            <person name="Tice H."/>
            <person name="Pitluck S."/>
            <person name="Brettin T."/>
            <person name="Bruce D."/>
            <person name="Han C."/>
            <person name="Tapia R."/>
            <person name="Saunders E."/>
            <person name="Gilna P."/>
            <person name="Schmutz J."/>
            <person name="Larimer F."/>
            <person name="Land M."/>
            <person name="Kyrpides N."/>
            <person name="Anderson I."/>
            <person name="Richardson P."/>
        </authorList>
    </citation>
    <scope>NUCLEOTIDE SEQUENCE [LARGE SCALE GENOMIC DNA]</scope>
    <source>
        <strain evidence="3">KT / ATCC 51484 / DSM 6875</strain>
    </source>
</reference>
<protein>
    <recommendedName>
        <fullName evidence="4">Glycosyltransferase RgtA/B/C/D-like domain-containing protein</fullName>
    </recommendedName>
</protein>
<evidence type="ECO:0000256" key="1">
    <source>
        <dbReference type="SAM" id="Phobius"/>
    </source>
</evidence>
<keyword evidence="1" id="KW-0812">Transmembrane</keyword>
<dbReference type="KEGG" id="mfa:Mfla_0766"/>
<dbReference type="EMBL" id="CP000284">
    <property type="protein sequence ID" value="ABE49034.1"/>
    <property type="molecule type" value="Genomic_DNA"/>
</dbReference>
<sequence>MNIFAAVGLLASILILGLKATELGRLQEILTLDIYQQLTQKLFTQANIMAELVLGKYLDEFAVPSLLITFAFIIIFKVFYATGLVNTILSVFAITAKPLLVTPPVKTILNAGILISLINIFLIITKVFVLSGRYVIALALILMIYATFYMAYLFDRYKAGFPKSRAGRAILWVIPASILIGLLTNLWPKPTGFNHEQDAIRWLKEHHIDNQDVFFDSARLRYYAGAPFIGSGGRFVLDSIHKGKNITKPFVVIGGINKRHPEQQEAFAAEYPHYKEIARFNGPYNKKYTVIYQKITPQ</sequence>
<keyword evidence="1" id="KW-0472">Membrane</keyword>
<evidence type="ECO:0008006" key="4">
    <source>
        <dbReference type="Google" id="ProtNLM"/>
    </source>
</evidence>